<reference evidence="4 5" key="1">
    <citation type="submission" date="2019-12" db="EMBL/GenBank/DDBJ databases">
        <authorList>
            <person name="Alioto T."/>
            <person name="Alioto T."/>
            <person name="Gomez Garrido J."/>
        </authorList>
    </citation>
    <scope>NUCLEOTIDE SEQUENCE [LARGE SCALE GENOMIC DNA]</scope>
</reference>
<comment type="similarity">
    <text evidence="1">Belongs to the intron maturase 2 family. MatK subfamily.</text>
</comment>
<dbReference type="Gramene" id="OE9A010073T1">
    <property type="protein sequence ID" value="OE9A010073C1"/>
    <property type="gene ID" value="OE9A010073"/>
</dbReference>
<evidence type="ECO:0000313" key="5">
    <source>
        <dbReference type="Proteomes" id="UP000594638"/>
    </source>
</evidence>
<dbReference type="AlphaFoldDB" id="A0A8S0VBK8"/>
<comment type="caution">
    <text evidence="4">The sequence shown here is derived from an EMBL/GenBank/DDBJ whole genome shotgun (WGS) entry which is preliminary data.</text>
</comment>
<accession>A0A8S0VBK8</accession>
<dbReference type="PANTHER" id="PTHR34811">
    <property type="entry name" value="MATURASE K"/>
    <property type="match status" value="1"/>
</dbReference>
<feature type="non-terminal residue" evidence="4">
    <location>
        <position position="1"/>
    </location>
</feature>
<proteinExistence type="inferred from homology"/>
<evidence type="ECO:0000259" key="3">
    <source>
        <dbReference type="Pfam" id="PF01824"/>
    </source>
</evidence>
<keyword evidence="2" id="KW-0507">mRNA processing</keyword>
<dbReference type="OrthoDB" id="1886907at2759"/>
<dbReference type="PANTHER" id="PTHR34811:SF1">
    <property type="entry name" value="MATURASE K"/>
    <property type="match status" value="1"/>
</dbReference>
<gene>
    <name evidence="4" type="ORF">OLEA9_A010073</name>
</gene>
<dbReference type="GO" id="GO:0006397">
    <property type="term" value="P:mRNA processing"/>
    <property type="evidence" value="ECO:0007669"/>
    <property type="project" value="UniProtKB-KW"/>
</dbReference>
<keyword evidence="5" id="KW-1185">Reference proteome</keyword>
<feature type="non-terminal residue" evidence="4">
    <location>
        <position position="77"/>
    </location>
</feature>
<evidence type="ECO:0000256" key="2">
    <source>
        <dbReference type="ARBA" id="ARBA00022664"/>
    </source>
</evidence>
<dbReference type="Pfam" id="PF01824">
    <property type="entry name" value="MatK_N"/>
    <property type="match status" value="1"/>
</dbReference>
<dbReference type="GO" id="GO:0009507">
    <property type="term" value="C:chloroplast"/>
    <property type="evidence" value="ECO:0007669"/>
    <property type="project" value="InterPro"/>
</dbReference>
<feature type="domain" description="Maturase MatK N-terminal" evidence="3">
    <location>
        <begin position="7"/>
        <end position="64"/>
    </location>
</feature>
<evidence type="ECO:0000313" key="4">
    <source>
        <dbReference type="EMBL" id="CAA3027244.1"/>
    </source>
</evidence>
<organism evidence="4 5">
    <name type="scientific">Olea europaea subsp. europaea</name>
    <dbReference type="NCBI Taxonomy" id="158383"/>
    <lineage>
        <taxon>Eukaryota</taxon>
        <taxon>Viridiplantae</taxon>
        <taxon>Streptophyta</taxon>
        <taxon>Embryophyta</taxon>
        <taxon>Tracheophyta</taxon>
        <taxon>Spermatophyta</taxon>
        <taxon>Magnoliopsida</taxon>
        <taxon>eudicotyledons</taxon>
        <taxon>Gunneridae</taxon>
        <taxon>Pentapetalae</taxon>
        <taxon>asterids</taxon>
        <taxon>lamiids</taxon>
        <taxon>Lamiales</taxon>
        <taxon>Oleaceae</taxon>
        <taxon>Oleeae</taxon>
        <taxon>Olea</taxon>
    </lineage>
</organism>
<name>A0A8S0VBK8_OLEEU</name>
<protein>
    <submittedName>
        <fullName evidence="4">Maturase K, partial (Chloroplast)</fullName>
    </submittedName>
</protein>
<evidence type="ECO:0000256" key="1">
    <source>
        <dbReference type="ARBA" id="ARBA00006621"/>
    </source>
</evidence>
<dbReference type="EMBL" id="CACTIH010009195">
    <property type="protein sequence ID" value="CAA3027244.1"/>
    <property type="molecule type" value="Genomic_DNA"/>
</dbReference>
<dbReference type="InterPro" id="IPR002866">
    <property type="entry name" value="Maturase_MatK"/>
</dbReference>
<sequence length="77" mass="9161">APYLKEFNKRLFFFLYNSHVCKYESIFVFLCNQSSHLRSTSLGALLERIYFYGKIERLVDVFADRNLGCREEKPIKS</sequence>
<dbReference type="Proteomes" id="UP000594638">
    <property type="component" value="Unassembled WGS sequence"/>
</dbReference>
<dbReference type="InterPro" id="IPR024942">
    <property type="entry name" value="Maturase_MatK_N"/>
</dbReference>